<gene>
    <name evidence="3" type="ORF">HHT355_1331</name>
</gene>
<keyword evidence="4" id="KW-1185">Reference proteome</keyword>
<evidence type="ECO:0000313" key="4">
    <source>
        <dbReference type="Proteomes" id="UP000236497"/>
    </source>
</evidence>
<feature type="compositionally biased region" description="Basic and acidic residues" evidence="1">
    <location>
        <begin position="129"/>
        <end position="145"/>
    </location>
</feature>
<dbReference type="OrthoDB" id="9792479at2"/>
<dbReference type="Proteomes" id="UP000236497">
    <property type="component" value="Unassembled WGS sequence"/>
</dbReference>
<protein>
    <submittedName>
        <fullName evidence="3">Uncharacterized protein</fullName>
    </submittedName>
</protein>
<name>A0A0H5SGC3_HERHM</name>
<keyword evidence="2" id="KW-0812">Transmembrane</keyword>
<evidence type="ECO:0000256" key="2">
    <source>
        <dbReference type="SAM" id="Phobius"/>
    </source>
</evidence>
<dbReference type="RefSeq" id="WP_103202633.1">
    <property type="nucleotide sequence ID" value="NZ_CVTD020000015.1"/>
</dbReference>
<organism evidence="3 4">
    <name type="scientific">Herbinix hemicellulosilytica</name>
    <dbReference type="NCBI Taxonomy" id="1564487"/>
    <lineage>
        <taxon>Bacteria</taxon>
        <taxon>Bacillati</taxon>
        <taxon>Bacillota</taxon>
        <taxon>Clostridia</taxon>
        <taxon>Lachnospirales</taxon>
        <taxon>Lachnospiraceae</taxon>
        <taxon>Herbinix</taxon>
    </lineage>
</organism>
<feature type="compositionally biased region" description="Low complexity" evidence="1">
    <location>
        <begin position="85"/>
        <end position="113"/>
    </location>
</feature>
<keyword evidence="2" id="KW-0472">Membrane</keyword>
<feature type="region of interest" description="Disordered" evidence="1">
    <location>
        <begin position="47"/>
        <end position="157"/>
    </location>
</feature>
<proteinExistence type="predicted"/>
<feature type="compositionally biased region" description="Acidic residues" evidence="1">
    <location>
        <begin position="146"/>
        <end position="157"/>
    </location>
</feature>
<dbReference type="Gene3D" id="3.30.1490.480">
    <property type="entry name" value="Endolytic murein transglycosylase"/>
    <property type="match status" value="1"/>
</dbReference>
<keyword evidence="2" id="KW-1133">Transmembrane helix</keyword>
<evidence type="ECO:0000313" key="3">
    <source>
        <dbReference type="EMBL" id="CRZ34532.1"/>
    </source>
</evidence>
<sequence length="230" mass="25501">MKLKYYLMGLGIGIFVTTLVLSIGDKKEKLSDEEIIARARELGMVMEDESKDDWESIIGKSLDKDDTNKEIADKSKDDSTNGQASNESLSSETSETENTTVNENTNEVINSSEDNNAENQTTDAEDGADDVRMPEDTDNDNKSADSEDNDNENISETDDEITFTIIEGMTSNQVAELLNEIGLIEDAKDFDNYVIRMGKSTVIRTGTFTLHKNASYDEILKAITKSSLHN</sequence>
<accession>A0A0H5SGC3</accession>
<dbReference type="EMBL" id="CVTD020000015">
    <property type="protein sequence ID" value="CRZ34532.1"/>
    <property type="molecule type" value="Genomic_DNA"/>
</dbReference>
<reference evidence="3 4" key="1">
    <citation type="submission" date="2015-06" db="EMBL/GenBank/DDBJ databases">
        <authorList>
            <person name="Wibberg Daniel"/>
        </authorList>
    </citation>
    <scope>NUCLEOTIDE SEQUENCE [LARGE SCALE GENOMIC DNA]</scope>
    <source>
        <strain evidence="3 4">T3/55T</strain>
    </source>
</reference>
<dbReference type="AlphaFoldDB" id="A0A0H5SGC3"/>
<feature type="transmembrane region" description="Helical" evidence="2">
    <location>
        <begin position="6"/>
        <end position="24"/>
    </location>
</feature>
<feature type="compositionally biased region" description="Basic and acidic residues" evidence="1">
    <location>
        <begin position="61"/>
        <end position="79"/>
    </location>
</feature>
<evidence type="ECO:0000256" key="1">
    <source>
        <dbReference type="SAM" id="MobiDB-lite"/>
    </source>
</evidence>